<feature type="non-terminal residue" evidence="2">
    <location>
        <position position="69"/>
    </location>
</feature>
<dbReference type="AlphaFoldDB" id="A0AAX2RBE6"/>
<protein>
    <submittedName>
        <fullName evidence="2">Uncharacterized protein</fullName>
    </submittedName>
</protein>
<accession>A0AAX2RBE6</accession>
<organism evidence="2 3">
    <name type="scientific">Burkholderia cepacia</name>
    <name type="common">Pseudomonas cepacia</name>
    <dbReference type="NCBI Taxonomy" id="292"/>
    <lineage>
        <taxon>Bacteria</taxon>
        <taxon>Pseudomonadati</taxon>
        <taxon>Pseudomonadota</taxon>
        <taxon>Betaproteobacteria</taxon>
        <taxon>Burkholderiales</taxon>
        <taxon>Burkholderiaceae</taxon>
        <taxon>Burkholderia</taxon>
        <taxon>Burkholderia cepacia complex</taxon>
    </lineage>
</organism>
<feature type="region of interest" description="Disordered" evidence="1">
    <location>
        <begin position="15"/>
        <end position="47"/>
    </location>
</feature>
<evidence type="ECO:0000313" key="2">
    <source>
        <dbReference type="EMBL" id="TEU32863.1"/>
    </source>
</evidence>
<dbReference type="EMBL" id="SNSQ01000093">
    <property type="protein sequence ID" value="TEU32863.1"/>
    <property type="molecule type" value="Genomic_DNA"/>
</dbReference>
<proteinExistence type="predicted"/>
<name>A0AAX2RBE6_BURCE</name>
<evidence type="ECO:0000313" key="3">
    <source>
        <dbReference type="Proteomes" id="UP000298234"/>
    </source>
</evidence>
<reference evidence="2 3" key="1">
    <citation type="submission" date="2019-03" db="EMBL/GenBank/DDBJ databases">
        <title>Burkholderia cepacia outbreak.</title>
        <authorList>
            <person name="Farzana R."/>
            <person name="Walsh T.R."/>
        </authorList>
    </citation>
    <scope>NUCLEOTIDE SEQUENCE [LARGE SCALE GENOMIC DNA]</scope>
    <source>
        <strain evidence="3">d13</strain>
    </source>
</reference>
<sequence>MARFDVLNQARARNGLCRARPPGRCAPAPPPHNGRRAQSRPPPLMESADLTTAFSPLQIGPLTLRNRLI</sequence>
<feature type="compositionally biased region" description="Low complexity" evidence="1">
    <location>
        <begin position="17"/>
        <end position="26"/>
    </location>
</feature>
<evidence type="ECO:0000256" key="1">
    <source>
        <dbReference type="SAM" id="MobiDB-lite"/>
    </source>
</evidence>
<comment type="caution">
    <text evidence="2">The sequence shown here is derived from an EMBL/GenBank/DDBJ whole genome shotgun (WGS) entry which is preliminary data.</text>
</comment>
<gene>
    <name evidence="2" type="ORF">E3D37_42200</name>
</gene>
<dbReference type="Proteomes" id="UP000298234">
    <property type="component" value="Unassembled WGS sequence"/>
</dbReference>